<evidence type="ECO:0000313" key="2">
    <source>
        <dbReference type="EMBL" id="SMD15819.1"/>
    </source>
</evidence>
<feature type="domain" description="Transglutaminase-like" evidence="1">
    <location>
        <begin position="52"/>
        <end position="146"/>
    </location>
</feature>
<dbReference type="Proteomes" id="UP000192674">
    <property type="component" value="Unassembled WGS sequence"/>
</dbReference>
<evidence type="ECO:0000259" key="1">
    <source>
        <dbReference type="Pfam" id="PF01841"/>
    </source>
</evidence>
<proteinExistence type="predicted"/>
<sequence length="236" mass="26216">MTCLLVTPWWRDRRPSQLVADGDLAVTRVVDWDHPRVNALVSRVPAGKPLDLLRSAHQLIASTVRPVYALNDTQPVSRTLQRGRGSCSQRLAVLEAVARAYGIPTRVRGLVVDGRFWYPRFRRFRYAVPSQVVLAWPEFYVDETWLGAAELFGSLPSRSACGAFTNADGETLFDALSRTAVDWDGVTCTACDLSATVLTDLGRYSSRDELFAKHGQTLCTPVRVLADPVLSRWAPV</sequence>
<name>A0A1Y5XVC0_KIBAR</name>
<evidence type="ECO:0000313" key="3">
    <source>
        <dbReference type="Proteomes" id="UP000192674"/>
    </source>
</evidence>
<dbReference type="Gene3D" id="3.10.620.30">
    <property type="match status" value="1"/>
</dbReference>
<dbReference type="RefSeq" id="WP_084429680.1">
    <property type="nucleotide sequence ID" value="NZ_FWXV01000004.1"/>
</dbReference>
<protein>
    <submittedName>
        <fullName evidence="2">Transglutaminase-like superfamily protein</fullName>
    </submittedName>
</protein>
<keyword evidence="3" id="KW-1185">Reference proteome</keyword>
<accession>A0A1Y5XVC0</accession>
<dbReference type="AlphaFoldDB" id="A0A1Y5XVC0"/>
<dbReference type="Pfam" id="PF01841">
    <property type="entry name" value="Transglut_core"/>
    <property type="match status" value="1"/>
</dbReference>
<gene>
    <name evidence="2" type="ORF">SAMN05661093_05338</name>
</gene>
<organism evidence="2 3">
    <name type="scientific">Kibdelosporangium aridum</name>
    <dbReference type="NCBI Taxonomy" id="2030"/>
    <lineage>
        <taxon>Bacteria</taxon>
        <taxon>Bacillati</taxon>
        <taxon>Actinomycetota</taxon>
        <taxon>Actinomycetes</taxon>
        <taxon>Pseudonocardiales</taxon>
        <taxon>Pseudonocardiaceae</taxon>
        <taxon>Kibdelosporangium</taxon>
    </lineage>
</organism>
<dbReference type="InterPro" id="IPR038765">
    <property type="entry name" value="Papain-like_cys_pep_sf"/>
</dbReference>
<dbReference type="OrthoDB" id="4461372at2"/>
<dbReference type="SUPFAM" id="SSF54001">
    <property type="entry name" value="Cysteine proteinases"/>
    <property type="match status" value="1"/>
</dbReference>
<dbReference type="InterPro" id="IPR002931">
    <property type="entry name" value="Transglutaminase-like"/>
</dbReference>
<dbReference type="EMBL" id="FWXV01000004">
    <property type="protein sequence ID" value="SMD15819.1"/>
    <property type="molecule type" value="Genomic_DNA"/>
</dbReference>
<reference evidence="2 3" key="1">
    <citation type="submission" date="2017-04" db="EMBL/GenBank/DDBJ databases">
        <authorList>
            <person name="Afonso C.L."/>
            <person name="Miller P.J."/>
            <person name="Scott M.A."/>
            <person name="Spackman E."/>
            <person name="Goraichik I."/>
            <person name="Dimitrov K.M."/>
            <person name="Suarez D.L."/>
            <person name="Swayne D.E."/>
        </authorList>
    </citation>
    <scope>NUCLEOTIDE SEQUENCE [LARGE SCALE GENOMIC DNA]</scope>
    <source>
        <strain evidence="2 3">DSM 43828</strain>
    </source>
</reference>